<evidence type="ECO:0000313" key="2">
    <source>
        <dbReference type="Proteomes" id="UP000199163"/>
    </source>
</evidence>
<dbReference type="Pfam" id="PF11863">
    <property type="entry name" value="DUF3383"/>
    <property type="match status" value="1"/>
</dbReference>
<reference evidence="1 2" key="1">
    <citation type="submission" date="2016-10" db="EMBL/GenBank/DDBJ databases">
        <authorList>
            <person name="de Groot N.N."/>
        </authorList>
    </citation>
    <scope>NUCLEOTIDE SEQUENCE [LARGE SCALE GENOMIC DNA]</scope>
    <source>
        <strain evidence="1 2">DSM 21632</strain>
    </source>
</reference>
<dbReference type="Proteomes" id="UP000199163">
    <property type="component" value="Unassembled WGS sequence"/>
</dbReference>
<dbReference type="RefSeq" id="WP_091275639.1">
    <property type="nucleotide sequence ID" value="NZ_FNDK01000023.1"/>
</dbReference>
<evidence type="ECO:0008006" key="3">
    <source>
        <dbReference type="Google" id="ProtNLM"/>
    </source>
</evidence>
<dbReference type="EMBL" id="FNDK01000023">
    <property type="protein sequence ID" value="SDI15977.1"/>
    <property type="molecule type" value="Genomic_DNA"/>
</dbReference>
<name>A0A1G8IAX2_9BACI</name>
<protein>
    <recommendedName>
        <fullName evidence="3">DUF3383 family protein</fullName>
    </recommendedName>
</protein>
<accession>A0A1G8IAX2</accession>
<dbReference type="OrthoDB" id="1684431at2"/>
<dbReference type="InterPro" id="IPR021808">
    <property type="entry name" value="DUF3383"/>
</dbReference>
<gene>
    <name evidence="1" type="ORF">SAMN05192534_12367</name>
</gene>
<proteinExistence type="predicted"/>
<keyword evidence="2" id="KW-1185">Reference proteome</keyword>
<dbReference type="AlphaFoldDB" id="A0A1G8IAX2"/>
<dbReference type="STRING" id="568899.SAMN05192534_12367"/>
<sequence>MAIKDWQITISRQTRAISQAGFGKVLILATDSAHPFTTYTELEDVSADFDETTEAYAMANRILGQTPRPTEIAIMGVEYDNAVDEPTTLVSALNDTKEEYYFLTCQEQGSAEITALSEWVDAQQKLYGVSTDDETVLEGLESDRTIVMVHSDPTSYPCEAWIGKCASFDPGSITWNYQPLNGLSASDVDEDAVKEAGGNTYIEQHGNLHTYDGQVTSGEWIDVMRSQDFLYTRIDESVFGTLLRADKVPYTNAGIAMIEAAIEAPIMEAAQNDMIATDEDGQFMYSVNAPTRSETTANDRADRLLPNIQANVTLAGAVHGGDIEITIEV</sequence>
<evidence type="ECO:0000313" key="1">
    <source>
        <dbReference type="EMBL" id="SDI15977.1"/>
    </source>
</evidence>
<organism evidence="1 2">
    <name type="scientific">Alteribacillus persepolensis</name>
    <dbReference type="NCBI Taxonomy" id="568899"/>
    <lineage>
        <taxon>Bacteria</taxon>
        <taxon>Bacillati</taxon>
        <taxon>Bacillota</taxon>
        <taxon>Bacilli</taxon>
        <taxon>Bacillales</taxon>
        <taxon>Bacillaceae</taxon>
        <taxon>Alteribacillus</taxon>
    </lineage>
</organism>